<keyword evidence="2" id="KW-1185">Reference proteome</keyword>
<gene>
    <name evidence="1" type="ORF">Glove_66g12</name>
</gene>
<reference evidence="1 2" key="1">
    <citation type="submission" date="2018-08" db="EMBL/GenBank/DDBJ databases">
        <title>Genome and evolution of the arbuscular mycorrhizal fungus Diversispora epigaea (formerly Glomus versiforme) and its bacterial endosymbionts.</title>
        <authorList>
            <person name="Sun X."/>
            <person name="Fei Z."/>
            <person name="Harrison M."/>
        </authorList>
    </citation>
    <scope>NUCLEOTIDE SEQUENCE [LARGE SCALE GENOMIC DNA]</scope>
    <source>
        <strain evidence="1 2">IT104</strain>
    </source>
</reference>
<evidence type="ECO:0000313" key="1">
    <source>
        <dbReference type="EMBL" id="RHZ85364.1"/>
    </source>
</evidence>
<dbReference type="AlphaFoldDB" id="A0A397JJM8"/>
<proteinExistence type="predicted"/>
<name>A0A397JJM8_9GLOM</name>
<accession>A0A397JJM8</accession>
<dbReference type="EMBL" id="PQFF01000063">
    <property type="protein sequence ID" value="RHZ85364.1"/>
    <property type="molecule type" value="Genomic_DNA"/>
</dbReference>
<organism evidence="1 2">
    <name type="scientific">Diversispora epigaea</name>
    <dbReference type="NCBI Taxonomy" id="1348612"/>
    <lineage>
        <taxon>Eukaryota</taxon>
        <taxon>Fungi</taxon>
        <taxon>Fungi incertae sedis</taxon>
        <taxon>Mucoromycota</taxon>
        <taxon>Glomeromycotina</taxon>
        <taxon>Glomeromycetes</taxon>
        <taxon>Diversisporales</taxon>
        <taxon>Diversisporaceae</taxon>
        <taxon>Diversispora</taxon>
    </lineage>
</organism>
<sequence length="64" mass="7719">MIIKVKETDEILRGYNTWLGMLILVKYEFSMYSSGSNFTLDNRKPTWIIKKWKTDEKRKEENSN</sequence>
<protein>
    <submittedName>
        <fullName evidence="1">Uncharacterized protein</fullName>
    </submittedName>
</protein>
<dbReference type="Proteomes" id="UP000266861">
    <property type="component" value="Unassembled WGS sequence"/>
</dbReference>
<comment type="caution">
    <text evidence="1">The sequence shown here is derived from an EMBL/GenBank/DDBJ whole genome shotgun (WGS) entry which is preliminary data.</text>
</comment>
<evidence type="ECO:0000313" key="2">
    <source>
        <dbReference type="Proteomes" id="UP000266861"/>
    </source>
</evidence>